<dbReference type="EMBL" id="RRUC01000008">
    <property type="protein sequence ID" value="RRN05500.1"/>
    <property type="molecule type" value="Genomic_DNA"/>
</dbReference>
<accession>A0A3R8MML3</accession>
<evidence type="ECO:0008006" key="3">
    <source>
        <dbReference type="Google" id="ProtNLM"/>
    </source>
</evidence>
<organism evidence="1 2">
    <name type="scientific">Bibersteinia trehalosi</name>
    <name type="common">Pasteurella trehalosi</name>
    <dbReference type="NCBI Taxonomy" id="47735"/>
    <lineage>
        <taxon>Bacteria</taxon>
        <taxon>Pseudomonadati</taxon>
        <taxon>Pseudomonadota</taxon>
        <taxon>Gammaproteobacteria</taxon>
        <taxon>Pasteurellales</taxon>
        <taxon>Pasteurellaceae</taxon>
        <taxon>Bibersteinia</taxon>
    </lineage>
</organism>
<name>A0A3R8MML3_BIBTR</name>
<dbReference type="AlphaFoldDB" id="A0A3R8MML3"/>
<gene>
    <name evidence="1" type="ORF">EIM44_02270</name>
</gene>
<proteinExistence type="predicted"/>
<sequence length="289" mass="32387">MKKFYVTLLISGIVTACAPLDKQKQLLEVQIPILKYGEPEKATSSNVPQGSKIFIVYAQENRSNNHVSVTSRVVVNNGSVYIGSSCQGCSKSHLTYQAFQGDVERKMIENGFKPTFANLINNDKLYMDSRIMLDRVASLGKSVNAPYTLLIRDAYIGYGNSIAYAKAAGCDSYARVYPLVANIDAILLNNSTGEVLTSFTYKMTNIENSYNSNPATLYNYSKYKYYDYVERRGFNLPTTDWPSCRYGVKHSNAQYDNLCWSHTGNGCAIPDNTFRAYRSKIVTELIKSL</sequence>
<evidence type="ECO:0000313" key="2">
    <source>
        <dbReference type="Proteomes" id="UP000276010"/>
    </source>
</evidence>
<dbReference type="Proteomes" id="UP000276010">
    <property type="component" value="Unassembled WGS sequence"/>
</dbReference>
<dbReference type="PROSITE" id="PS51257">
    <property type="entry name" value="PROKAR_LIPOPROTEIN"/>
    <property type="match status" value="1"/>
</dbReference>
<comment type="caution">
    <text evidence="1">The sequence shown here is derived from an EMBL/GenBank/DDBJ whole genome shotgun (WGS) entry which is preliminary data.</text>
</comment>
<evidence type="ECO:0000313" key="1">
    <source>
        <dbReference type="EMBL" id="RRN05500.1"/>
    </source>
</evidence>
<protein>
    <recommendedName>
        <fullName evidence="3">Lipoprotein</fullName>
    </recommendedName>
</protein>
<dbReference type="RefSeq" id="WP_125134477.1">
    <property type="nucleotide sequence ID" value="NZ_RRUC01000008.1"/>
</dbReference>
<dbReference type="STRING" id="1263831.F543_1510"/>
<reference evidence="1 2" key="1">
    <citation type="submission" date="2018-11" db="EMBL/GenBank/DDBJ databases">
        <title>Whole genome sequence of Bibersteinia trehalosi strain OADDL-BT1 an multidrug resistant pathogen isolate.</title>
        <authorList>
            <person name="Couger M."/>
            <person name="Ramachandran A."/>
        </authorList>
    </citation>
    <scope>NUCLEOTIDE SEQUENCE [LARGE SCALE GENOMIC DNA]</scope>
    <source>
        <strain evidence="1 2">OADDL-BT1</strain>
    </source>
</reference>